<dbReference type="AlphaFoldDB" id="A0A9D4NLS8"/>
<reference evidence="1" key="2">
    <citation type="submission" date="2020-11" db="EMBL/GenBank/DDBJ databases">
        <authorList>
            <person name="McCartney M.A."/>
            <person name="Auch B."/>
            <person name="Kono T."/>
            <person name="Mallez S."/>
            <person name="Becker A."/>
            <person name="Gohl D.M."/>
            <person name="Silverstein K.A.T."/>
            <person name="Koren S."/>
            <person name="Bechman K.B."/>
            <person name="Herman A."/>
            <person name="Abrahante J.E."/>
            <person name="Garbe J."/>
        </authorList>
    </citation>
    <scope>NUCLEOTIDE SEQUENCE</scope>
    <source>
        <strain evidence="1">Duluth1</strain>
        <tissue evidence="1">Whole animal</tissue>
    </source>
</reference>
<dbReference type="EMBL" id="JAIWYP010000001">
    <property type="protein sequence ID" value="KAH3897096.1"/>
    <property type="molecule type" value="Genomic_DNA"/>
</dbReference>
<proteinExistence type="predicted"/>
<protein>
    <submittedName>
        <fullName evidence="1">Uncharacterized protein</fullName>
    </submittedName>
</protein>
<organism evidence="1 2">
    <name type="scientific">Dreissena polymorpha</name>
    <name type="common">Zebra mussel</name>
    <name type="synonym">Mytilus polymorpha</name>
    <dbReference type="NCBI Taxonomy" id="45954"/>
    <lineage>
        <taxon>Eukaryota</taxon>
        <taxon>Metazoa</taxon>
        <taxon>Spiralia</taxon>
        <taxon>Lophotrochozoa</taxon>
        <taxon>Mollusca</taxon>
        <taxon>Bivalvia</taxon>
        <taxon>Autobranchia</taxon>
        <taxon>Heteroconchia</taxon>
        <taxon>Euheterodonta</taxon>
        <taxon>Imparidentia</taxon>
        <taxon>Neoheterodontei</taxon>
        <taxon>Myida</taxon>
        <taxon>Dreissenoidea</taxon>
        <taxon>Dreissenidae</taxon>
        <taxon>Dreissena</taxon>
    </lineage>
</organism>
<gene>
    <name evidence="1" type="ORF">DPMN_021280</name>
</gene>
<accession>A0A9D4NLS8</accession>
<evidence type="ECO:0000313" key="1">
    <source>
        <dbReference type="EMBL" id="KAH3897096.1"/>
    </source>
</evidence>
<comment type="caution">
    <text evidence="1">The sequence shown here is derived from an EMBL/GenBank/DDBJ whole genome shotgun (WGS) entry which is preliminary data.</text>
</comment>
<reference evidence="1" key="1">
    <citation type="journal article" date="2019" name="bioRxiv">
        <title>The Genome of the Zebra Mussel, Dreissena polymorpha: A Resource for Invasive Species Research.</title>
        <authorList>
            <person name="McCartney M.A."/>
            <person name="Auch B."/>
            <person name="Kono T."/>
            <person name="Mallez S."/>
            <person name="Zhang Y."/>
            <person name="Obille A."/>
            <person name="Becker A."/>
            <person name="Abrahante J.E."/>
            <person name="Garbe J."/>
            <person name="Badalamenti J.P."/>
            <person name="Herman A."/>
            <person name="Mangelson H."/>
            <person name="Liachko I."/>
            <person name="Sullivan S."/>
            <person name="Sone E.D."/>
            <person name="Koren S."/>
            <person name="Silverstein K.A.T."/>
            <person name="Beckman K.B."/>
            <person name="Gohl D.M."/>
        </authorList>
    </citation>
    <scope>NUCLEOTIDE SEQUENCE</scope>
    <source>
        <strain evidence="1">Duluth1</strain>
        <tissue evidence="1">Whole animal</tissue>
    </source>
</reference>
<sequence>MLLHRVSTMVSTYLYSRYPGAVPCPTACCYTECPLWSLHTYTGDIPELFLVRQHVATQSVDYCLYIPILEISLSCSLSDSMLLHRVSTIVSTYLYWRYPGAAPCPTACCYTECPLWSLHTYNGDIPELLFVRQHVATQSVDNCLYIPILEISLSCSLSDSMLLHRVSTMVSTYLYWRYP</sequence>
<name>A0A9D4NLS8_DREPO</name>
<dbReference type="Proteomes" id="UP000828390">
    <property type="component" value="Unassembled WGS sequence"/>
</dbReference>
<evidence type="ECO:0000313" key="2">
    <source>
        <dbReference type="Proteomes" id="UP000828390"/>
    </source>
</evidence>
<keyword evidence="2" id="KW-1185">Reference proteome</keyword>